<evidence type="ECO:0000256" key="1">
    <source>
        <dbReference type="SAM" id="MobiDB-lite"/>
    </source>
</evidence>
<proteinExistence type="predicted"/>
<name>A0AB74UU65_9GAMM</name>
<dbReference type="AlphaFoldDB" id="A0AB74UU65"/>
<gene>
    <name evidence="2" type="ORF">ACFYG5_01665</name>
</gene>
<accession>A0AB74UU65</accession>
<sequence>MFDHLAIDVDYLADWSTGRRQQHSLYIPGSTLLEWVDAAARAVQAGASAPPGSGSQADPYVLGGYGSYAGAWQAAASRRSQDLYFSIAGRLIHKIKDGRSGGFADGCYMCDVGYSGTDARAGTIWNRADGASYREFGKFMHEGNTVSGMEGVVWSQRIAASLRGVLKGTAPRTGGGLQAKGTRWTVDMNPDELKRKAPQKASAPQTAGAADTISALPLLSAVMFIAEPMRNARAWMMGLMMLDLMGTEYQAPTPTAHGKHFTFQRAFVHPSRLGDPAWSGETNTANDTAPAAWVNRQAGRDQRTARSMARPGSAAVEGLYPPSPKWSGRSSARIDVANDYIQAKETAIVCRWLEQEFNAYVGSVVVAKALAGGPGTRRNAMTASFGSESAMRGFADDLERVIKTELIQRRAASFDTPGVLFR</sequence>
<evidence type="ECO:0000313" key="2">
    <source>
        <dbReference type="EMBL" id="XIA18872.1"/>
    </source>
</evidence>
<dbReference type="RefSeq" id="WP_395119940.1">
    <property type="nucleotide sequence ID" value="NZ_CP170721.1"/>
</dbReference>
<dbReference type="EMBL" id="CP170721">
    <property type="protein sequence ID" value="XIA18872.1"/>
    <property type="molecule type" value="Genomic_DNA"/>
</dbReference>
<protein>
    <submittedName>
        <fullName evidence="2">Uncharacterized protein</fullName>
    </submittedName>
</protein>
<reference evidence="2" key="1">
    <citation type="submission" date="2024-10" db="EMBL/GenBank/DDBJ databases">
        <authorList>
            <person name="Lesea H.P."/>
            <person name="Kuehl J.V."/>
            <person name="Chandonia J.-M."/>
        </authorList>
    </citation>
    <scope>NUCLEOTIDE SEQUENCE</scope>
    <source>
        <strain evidence="2">FW102-FHT14D07</strain>
    </source>
</reference>
<feature type="region of interest" description="Disordered" evidence="1">
    <location>
        <begin position="297"/>
        <end position="328"/>
    </location>
</feature>
<organism evidence="2">
    <name type="scientific">Rhodanobacter sp. FW102-FHT14D07</name>
    <dbReference type="NCBI Taxonomy" id="3351462"/>
    <lineage>
        <taxon>Bacteria</taxon>
        <taxon>Pseudomonadati</taxon>
        <taxon>Pseudomonadota</taxon>
        <taxon>Gammaproteobacteria</taxon>
        <taxon>Lysobacterales</taxon>
        <taxon>Rhodanobacteraceae</taxon>
        <taxon>Rhodanobacter</taxon>
    </lineage>
</organism>